<dbReference type="InterPro" id="IPR001279">
    <property type="entry name" value="Metallo-B-lactamas"/>
</dbReference>
<sequence>MAHHPPCPPEFPVPSGSNTVQVRIIDSTTRIGRLPLEFLMVPPMQGMQYMPVLPAWSFLIEHESGQKVLFDLGVPRDWHTFAPIVADKLEERGWDITVEKEVIDILGDHGVGAHEISSIIWSHWHWDHLGDPSRFPPSTELIVGPGFKDEFLPGYPAKADAPVRESDFAGRAVREVDFTRAVQVGQFRAIDFFGDGSFYILDTPGHAIGHLGALARTTMAPDTFIFMGGDLCHHSGEIRPSKYLSIPRGISPSGPAAASFPCPGAALYDQLQASRNRSSDQPFFDPGMGLDINETLMTIGKAQKADARDSIWFIYAHDPSLIDAVGLFPLSANEWKKNGWREKTLWTFLQDFAPAVEALRN</sequence>
<dbReference type="RefSeq" id="XP_041554013.1">
    <property type="nucleotide sequence ID" value="XM_041701093.1"/>
</dbReference>
<organism evidence="6 7">
    <name type="scientific">Aspergillus puulaauensis</name>
    <dbReference type="NCBI Taxonomy" id="1220207"/>
    <lineage>
        <taxon>Eukaryota</taxon>
        <taxon>Fungi</taxon>
        <taxon>Dikarya</taxon>
        <taxon>Ascomycota</taxon>
        <taxon>Pezizomycotina</taxon>
        <taxon>Eurotiomycetes</taxon>
        <taxon>Eurotiomycetidae</taxon>
        <taxon>Eurotiales</taxon>
        <taxon>Aspergillaceae</taxon>
        <taxon>Aspergillus</taxon>
    </lineage>
</organism>
<dbReference type="InterPro" id="IPR051013">
    <property type="entry name" value="MBL_superfamily_lactonases"/>
</dbReference>
<dbReference type="InterPro" id="IPR036866">
    <property type="entry name" value="RibonucZ/Hydroxyglut_hydro"/>
</dbReference>
<feature type="domain" description="Metallo-beta-lactamase" evidence="5">
    <location>
        <begin position="52"/>
        <end position="210"/>
    </location>
</feature>
<dbReference type="PANTHER" id="PTHR42978">
    <property type="entry name" value="QUORUM-QUENCHING LACTONASE YTNP-RELATED-RELATED"/>
    <property type="match status" value="1"/>
</dbReference>
<proteinExistence type="inferred from homology"/>
<dbReference type="SUPFAM" id="SSF56281">
    <property type="entry name" value="Metallo-hydrolase/oxidoreductase"/>
    <property type="match status" value="1"/>
</dbReference>
<dbReference type="GO" id="GO:0046872">
    <property type="term" value="F:metal ion binding"/>
    <property type="evidence" value="ECO:0007669"/>
    <property type="project" value="UniProtKB-KW"/>
</dbReference>
<evidence type="ECO:0000259" key="5">
    <source>
        <dbReference type="Pfam" id="PF00753"/>
    </source>
</evidence>
<dbReference type="PANTHER" id="PTHR42978:SF5">
    <property type="entry name" value="METALLO-BETA-LACTAMASE DOMAIN-CONTAINING PROTEIN"/>
    <property type="match status" value="1"/>
</dbReference>
<gene>
    <name evidence="6" type="ORF">APUU_30044S</name>
</gene>
<protein>
    <recommendedName>
        <fullName evidence="5">Metallo-beta-lactamase domain-containing protein</fullName>
    </recommendedName>
</protein>
<keyword evidence="3" id="KW-0378">Hydrolase</keyword>
<name>A0A7R8AJJ1_9EURO</name>
<evidence type="ECO:0000256" key="1">
    <source>
        <dbReference type="ARBA" id="ARBA00007749"/>
    </source>
</evidence>
<dbReference type="KEGG" id="apuu:APUU_30044S"/>
<dbReference type="OrthoDB" id="10250730at2759"/>
<comment type="similarity">
    <text evidence="1">Belongs to the metallo-beta-lactamase superfamily.</text>
</comment>
<dbReference type="GeneID" id="64971824"/>
<accession>A0A7R8AJJ1</accession>
<dbReference type="GO" id="GO:0016787">
    <property type="term" value="F:hydrolase activity"/>
    <property type="evidence" value="ECO:0007669"/>
    <property type="project" value="UniProtKB-KW"/>
</dbReference>
<evidence type="ECO:0000313" key="6">
    <source>
        <dbReference type="EMBL" id="BCS21819.1"/>
    </source>
</evidence>
<reference evidence="6" key="2">
    <citation type="submission" date="2021-02" db="EMBL/GenBank/DDBJ databases">
        <title>Aspergillus puulaauensis MK2 genome sequence.</title>
        <authorList>
            <person name="Futagami T."/>
            <person name="Mori K."/>
            <person name="Kadooka C."/>
            <person name="Tanaka T."/>
        </authorList>
    </citation>
    <scope>NUCLEOTIDE SEQUENCE</scope>
    <source>
        <strain evidence="6">MK2</strain>
    </source>
</reference>
<keyword evidence="7" id="KW-1185">Reference proteome</keyword>
<dbReference type="Proteomes" id="UP000654913">
    <property type="component" value="Chromosome 3"/>
</dbReference>
<evidence type="ECO:0000256" key="2">
    <source>
        <dbReference type="ARBA" id="ARBA00022723"/>
    </source>
</evidence>
<dbReference type="Gene3D" id="3.60.15.10">
    <property type="entry name" value="Ribonuclease Z/Hydroxyacylglutathione hydrolase-like"/>
    <property type="match status" value="1"/>
</dbReference>
<evidence type="ECO:0000256" key="4">
    <source>
        <dbReference type="ARBA" id="ARBA00022833"/>
    </source>
</evidence>
<evidence type="ECO:0000256" key="3">
    <source>
        <dbReference type="ARBA" id="ARBA00022801"/>
    </source>
</evidence>
<dbReference type="EMBL" id="AP024445">
    <property type="protein sequence ID" value="BCS21819.1"/>
    <property type="molecule type" value="Genomic_DNA"/>
</dbReference>
<dbReference type="Pfam" id="PF00753">
    <property type="entry name" value="Lactamase_B"/>
    <property type="match status" value="1"/>
</dbReference>
<evidence type="ECO:0000313" key="7">
    <source>
        <dbReference type="Proteomes" id="UP000654913"/>
    </source>
</evidence>
<dbReference type="AlphaFoldDB" id="A0A7R8AJJ1"/>
<keyword evidence="4" id="KW-0862">Zinc</keyword>
<keyword evidence="2" id="KW-0479">Metal-binding</keyword>
<dbReference type="CDD" id="cd07730">
    <property type="entry name" value="metallo-hydrolase-like_MBL-fold"/>
    <property type="match status" value="1"/>
</dbReference>
<reference evidence="6" key="1">
    <citation type="submission" date="2021-01" db="EMBL/GenBank/DDBJ databases">
        <authorList>
            <consortium name="Aspergillus puulaauensis MK2 genome sequencing consortium"/>
            <person name="Kazuki M."/>
            <person name="Futagami T."/>
        </authorList>
    </citation>
    <scope>NUCLEOTIDE SEQUENCE</scope>
    <source>
        <strain evidence="6">MK2</strain>
    </source>
</reference>